<evidence type="ECO:0000313" key="2">
    <source>
        <dbReference type="EMBL" id="KAI1701893.1"/>
    </source>
</evidence>
<evidence type="ECO:0000256" key="1">
    <source>
        <dbReference type="SAM" id="MobiDB-lite"/>
    </source>
</evidence>
<gene>
    <name evidence="2" type="ORF">DdX_15840</name>
</gene>
<proteinExistence type="predicted"/>
<organism evidence="2 3">
    <name type="scientific">Ditylenchus destructor</name>
    <dbReference type="NCBI Taxonomy" id="166010"/>
    <lineage>
        <taxon>Eukaryota</taxon>
        <taxon>Metazoa</taxon>
        <taxon>Ecdysozoa</taxon>
        <taxon>Nematoda</taxon>
        <taxon>Chromadorea</taxon>
        <taxon>Rhabditida</taxon>
        <taxon>Tylenchina</taxon>
        <taxon>Tylenchomorpha</taxon>
        <taxon>Sphaerularioidea</taxon>
        <taxon>Anguinidae</taxon>
        <taxon>Anguininae</taxon>
        <taxon>Ditylenchus</taxon>
    </lineage>
</organism>
<feature type="compositionally biased region" description="Polar residues" evidence="1">
    <location>
        <begin position="61"/>
        <end position="70"/>
    </location>
</feature>
<name>A0AAD4QXD2_9BILA</name>
<reference evidence="2" key="1">
    <citation type="submission" date="2022-01" db="EMBL/GenBank/DDBJ databases">
        <title>Genome Sequence Resource for Two Populations of Ditylenchus destructor, the Migratory Endoparasitic Phytonematode.</title>
        <authorList>
            <person name="Zhang H."/>
            <person name="Lin R."/>
            <person name="Xie B."/>
        </authorList>
    </citation>
    <scope>NUCLEOTIDE SEQUENCE</scope>
    <source>
        <strain evidence="2">BazhouSP</strain>
    </source>
</reference>
<dbReference type="AlphaFoldDB" id="A0AAD4QXD2"/>
<feature type="region of interest" description="Disordered" evidence="1">
    <location>
        <begin position="32"/>
        <end position="70"/>
    </location>
</feature>
<sequence length="70" mass="8248">MTRQWEITDRHNFNPSTALKTDLFVVPHTSTQLAHTQHKVHPDPTSTWLRPRPEVKRSHPPKQTSLRWMG</sequence>
<dbReference type="EMBL" id="JAKKPZ010000109">
    <property type="protein sequence ID" value="KAI1701893.1"/>
    <property type="molecule type" value="Genomic_DNA"/>
</dbReference>
<accession>A0AAD4QXD2</accession>
<keyword evidence="3" id="KW-1185">Reference proteome</keyword>
<comment type="caution">
    <text evidence="2">The sequence shown here is derived from an EMBL/GenBank/DDBJ whole genome shotgun (WGS) entry which is preliminary data.</text>
</comment>
<dbReference type="Proteomes" id="UP001201812">
    <property type="component" value="Unassembled WGS sequence"/>
</dbReference>
<evidence type="ECO:0000313" key="3">
    <source>
        <dbReference type="Proteomes" id="UP001201812"/>
    </source>
</evidence>
<protein>
    <submittedName>
        <fullName evidence="2">Uncharacterized protein</fullName>
    </submittedName>
</protein>